<sequence length="153" mass="17384">MVDAAGRFEALNEPQLKGQATEAIVKSEFVVRDYSLLEPAYDNEAYDFVVDSEDKFVRVQVKTARETGTGTVQFETVSTKARSDGYVRDDYAGEIDYFAVFAPSLEETYLVPIEKAAKGKMELRFEEPGNNQWAGVNWHEDFMLDHVLKKRLS</sequence>
<dbReference type="EMBL" id="CP016804">
    <property type="protein sequence ID" value="APE96288.1"/>
    <property type="molecule type" value="Genomic_DNA"/>
</dbReference>
<keyword evidence="3" id="KW-1185">Reference proteome</keyword>
<evidence type="ECO:0000313" key="3">
    <source>
        <dbReference type="Proteomes" id="UP000186165"/>
    </source>
</evidence>
<dbReference type="KEGG" id="hhsr:HSR6_1854"/>
<proteinExistence type="predicted"/>
<organism evidence="2 3">
    <name type="scientific">Halodesulfurarchaeum formicicum</name>
    <dbReference type="NCBI Taxonomy" id="1873524"/>
    <lineage>
        <taxon>Archaea</taxon>
        <taxon>Methanobacteriati</taxon>
        <taxon>Methanobacteriota</taxon>
        <taxon>Stenosarchaea group</taxon>
        <taxon>Halobacteria</taxon>
        <taxon>Halobacteriales</taxon>
        <taxon>Halobacteriaceae</taxon>
        <taxon>Halodesulfurarchaeum</taxon>
    </lineage>
</organism>
<protein>
    <recommendedName>
        <fullName evidence="1">PD(D/E)XK endonuclease domain-containing protein</fullName>
    </recommendedName>
</protein>
<dbReference type="AlphaFoldDB" id="A0A1J1AEW7"/>
<name>A0A1J1AEW7_9EURY</name>
<dbReference type="Pfam" id="PF11645">
    <property type="entry name" value="PDDEXK_5"/>
    <property type="match status" value="1"/>
</dbReference>
<feature type="domain" description="PD(D/E)XK endonuclease" evidence="1">
    <location>
        <begin position="14"/>
        <end position="144"/>
    </location>
</feature>
<dbReference type="Gene3D" id="3.40.1350.10">
    <property type="match status" value="1"/>
</dbReference>
<dbReference type="OrthoDB" id="350649at2157"/>
<dbReference type="Proteomes" id="UP000186165">
    <property type="component" value="Chromosome"/>
</dbReference>
<dbReference type="RefSeq" id="WP_071933444.1">
    <property type="nucleotide sequence ID" value="NZ_CP016804.1"/>
</dbReference>
<evidence type="ECO:0000313" key="2">
    <source>
        <dbReference type="EMBL" id="APE96288.1"/>
    </source>
</evidence>
<dbReference type="InterPro" id="IPR021671">
    <property type="entry name" value="PD(D/E)XK_Endonuc"/>
</dbReference>
<reference evidence="3" key="1">
    <citation type="submission" date="2016-08" db="EMBL/GenBank/DDBJ databases">
        <title>Discovery of first anaerobic lithoheterotrophic haloarchae widely represented in hypersaline habitats.</title>
        <authorList>
            <person name="Sorokin D.Y."/>
            <person name="Kublanov I.V."/>
            <person name="Roman P."/>
            <person name="Sinninghe Damste J.S."/>
            <person name="Golyshin P.N."/>
            <person name="Rojo D."/>
            <person name="Ciordia S."/>
            <person name="Mena Md.C."/>
            <person name="Ferrer M."/>
            <person name="Smedile F."/>
            <person name="Messina E."/>
            <person name="La Cono V."/>
            <person name="Yakimov M.M."/>
        </authorList>
    </citation>
    <scope>NUCLEOTIDE SEQUENCE [LARGE SCALE GENOMIC DNA]</scope>
    <source>
        <strain evidence="3">HSR6</strain>
    </source>
</reference>
<accession>A0A1J1AEW7</accession>
<evidence type="ECO:0000259" key="1">
    <source>
        <dbReference type="Pfam" id="PF11645"/>
    </source>
</evidence>
<dbReference type="GeneID" id="30418386"/>
<dbReference type="GO" id="GO:0003676">
    <property type="term" value="F:nucleic acid binding"/>
    <property type="evidence" value="ECO:0007669"/>
    <property type="project" value="InterPro"/>
</dbReference>
<dbReference type="InterPro" id="IPR011856">
    <property type="entry name" value="tRNA_endonuc-like_dom_sf"/>
</dbReference>
<gene>
    <name evidence="2" type="ORF">HSR6_1854</name>
</gene>